<proteinExistence type="predicted"/>
<sequence>MLAWKLTTALLATSVIPLTTLGHSIGKHGGHSGGQGDDFAQACYLQPLPSVPASQDNRTIPWGSPSVTDKNGKVTCCSSLDEVRQGIDDVDNQLLDLLSQRAAYVREATRFKATRDTVDVPTRDQQVIDEAVGNATQFHLPQVIAQGVFSAIINSSVGFELCVFDSFDSQEHGK</sequence>
<dbReference type="PANTHER" id="PTHR38041">
    <property type="entry name" value="CHORISMATE MUTASE"/>
    <property type="match status" value="1"/>
</dbReference>
<dbReference type="InterPro" id="IPR051331">
    <property type="entry name" value="Chorismate_mutase-related"/>
</dbReference>
<dbReference type="GO" id="GO:0009697">
    <property type="term" value="P:salicylic acid biosynthetic process"/>
    <property type="evidence" value="ECO:0007669"/>
    <property type="project" value="TreeGrafter"/>
</dbReference>
<feature type="chain" id="PRO_5042121287" description="Chorismate mutase domain-containing protein" evidence="2">
    <location>
        <begin position="23"/>
        <end position="174"/>
    </location>
</feature>
<dbReference type="Gene3D" id="1.20.59.10">
    <property type="entry name" value="Chorismate mutase"/>
    <property type="match status" value="1"/>
</dbReference>
<dbReference type="AlphaFoldDB" id="A0AAD5Z0I7"/>
<protein>
    <recommendedName>
        <fullName evidence="3">Chorismate mutase domain-containing protein</fullName>
    </recommendedName>
</protein>
<dbReference type="InterPro" id="IPR036979">
    <property type="entry name" value="CM_dom_sf"/>
</dbReference>
<organism evidence="4 5">
    <name type="scientific">Leucocoprinus birnbaumii</name>
    <dbReference type="NCBI Taxonomy" id="56174"/>
    <lineage>
        <taxon>Eukaryota</taxon>
        <taxon>Fungi</taxon>
        <taxon>Dikarya</taxon>
        <taxon>Basidiomycota</taxon>
        <taxon>Agaricomycotina</taxon>
        <taxon>Agaricomycetes</taxon>
        <taxon>Agaricomycetidae</taxon>
        <taxon>Agaricales</taxon>
        <taxon>Agaricineae</taxon>
        <taxon>Agaricaceae</taxon>
        <taxon>Leucocoprinus</taxon>
    </lineage>
</organism>
<dbReference type="SMART" id="SM00830">
    <property type="entry name" value="CM_2"/>
    <property type="match status" value="1"/>
</dbReference>
<name>A0AAD5Z0I7_9AGAR</name>
<keyword evidence="5" id="KW-1185">Reference proteome</keyword>
<dbReference type="Proteomes" id="UP001213000">
    <property type="component" value="Unassembled WGS sequence"/>
</dbReference>
<feature type="signal peptide" evidence="2">
    <location>
        <begin position="1"/>
        <end position="22"/>
    </location>
</feature>
<dbReference type="Pfam" id="PF01817">
    <property type="entry name" value="CM_2"/>
    <property type="match status" value="1"/>
</dbReference>
<keyword evidence="1" id="KW-0413">Isomerase</keyword>
<feature type="domain" description="Chorismate mutase" evidence="3">
    <location>
        <begin position="74"/>
        <end position="164"/>
    </location>
</feature>
<evidence type="ECO:0000256" key="2">
    <source>
        <dbReference type="SAM" id="SignalP"/>
    </source>
</evidence>
<dbReference type="PROSITE" id="PS51168">
    <property type="entry name" value="CHORISMATE_MUT_2"/>
    <property type="match status" value="1"/>
</dbReference>
<dbReference type="EMBL" id="JANIEX010000001">
    <property type="protein sequence ID" value="KAJ3577020.1"/>
    <property type="molecule type" value="Genomic_DNA"/>
</dbReference>
<evidence type="ECO:0000313" key="5">
    <source>
        <dbReference type="Proteomes" id="UP001213000"/>
    </source>
</evidence>
<dbReference type="GO" id="GO:0046417">
    <property type="term" value="P:chorismate metabolic process"/>
    <property type="evidence" value="ECO:0007669"/>
    <property type="project" value="InterPro"/>
</dbReference>
<evidence type="ECO:0000256" key="1">
    <source>
        <dbReference type="ARBA" id="ARBA00023235"/>
    </source>
</evidence>
<reference evidence="4" key="1">
    <citation type="submission" date="2022-07" db="EMBL/GenBank/DDBJ databases">
        <title>Genome Sequence of Leucocoprinus birnbaumii.</title>
        <authorList>
            <person name="Buettner E."/>
        </authorList>
    </citation>
    <scope>NUCLEOTIDE SEQUENCE</scope>
    <source>
        <strain evidence="4">VT141</strain>
    </source>
</reference>
<accession>A0AAD5Z0I7</accession>
<dbReference type="PANTHER" id="PTHR38041:SF1">
    <property type="entry name" value="CHORISMATE MUTASE"/>
    <property type="match status" value="1"/>
</dbReference>
<evidence type="ECO:0000259" key="3">
    <source>
        <dbReference type="PROSITE" id="PS51168"/>
    </source>
</evidence>
<dbReference type="SUPFAM" id="SSF48600">
    <property type="entry name" value="Chorismate mutase II"/>
    <property type="match status" value="1"/>
</dbReference>
<comment type="caution">
    <text evidence="4">The sequence shown here is derived from an EMBL/GenBank/DDBJ whole genome shotgun (WGS) entry which is preliminary data.</text>
</comment>
<gene>
    <name evidence="4" type="ORF">NP233_g30</name>
</gene>
<keyword evidence="2" id="KW-0732">Signal</keyword>
<dbReference type="GO" id="GO:0004106">
    <property type="term" value="F:chorismate mutase activity"/>
    <property type="evidence" value="ECO:0007669"/>
    <property type="project" value="InterPro"/>
</dbReference>
<dbReference type="InterPro" id="IPR036263">
    <property type="entry name" value="Chorismate_II_sf"/>
</dbReference>
<dbReference type="InterPro" id="IPR002701">
    <property type="entry name" value="CM_II_prokaryot"/>
</dbReference>
<evidence type="ECO:0000313" key="4">
    <source>
        <dbReference type="EMBL" id="KAJ3577020.1"/>
    </source>
</evidence>